<dbReference type="InterPro" id="IPR006710">
    <property type="entry name" value="Glyco_hydro_43"/>
</dbReference>
<dbReference type="AlphaFoldDB" id="A0A4Y3KMQ0"/>
<dbReference type="SUPFAM" id="SSF75005">
    <property type="entry name" value="Arabinanase/levansucrase/invertase"/>
    <property type="match status" value="1"/>
</dbReference>
<keyword evidence="2 6" id="KW-0378">Hydrolase</keyword>
<comment type="similarity">
    <text evidence="1 6">Belongs to the glycosyl hydrolase 43 family.</text>
</comment>
<keyword evidence="3 6" id="KW-0326">Glycosidase</keyword>
<protein>
    <submittedName>
        <fullName evidence="8">Glycoside hydrolase 43 family protein</fullName>
    </submittedName>
</protein>
<feature type="domain" description="Beta-xylosidase C-terminal Concanavalin A-like" evidence="7">
    <location>
        <begin position="343"/>
        <end position="473"/>
    </location>
</feature>
<evidence type="ECO:0000256" key="3">
    <source>
        <dbReference type="ARBA" id="ARBA00023295"/>
    </source>
</evidence>
<reference evidence="8 9" key="1">
    <citation type="submission" date="2019-06" db="EMBL/GenBank/DDBJ databases">
        <title>Whole genome shotgun sequence of Cellulomonas gelida NBRC 3748.</title>
        <authorList>
            <person name="Hosoyama A."/>
            <person name="Uohara A."/>
            <person name="Ohji S."/>
            <person name="Ichikawa N."/>
        </authorList>
    </citation>
    <scope>NUCLEOTIDE SEQUENCE [LARGE SCALE GENOMIC DNA]</scope>
    <source>
        <strain evidence="8 9">NBRC 3748</strain>
    </source>
</reference>
<feature type="active site" description="Proton acceptor" evidence="4">
    <location>
        <position position="26"/>
    </location>
</feature>
<dbReference type="Proteomes" id="UP000320461">
    <property type="component" value="Unassembled WGS sequence"/>
</dbReference>
<dbReference type="EMBL" id="BJLQ01000011">
    <property type="protein sequence ID" value="GEA84198.1"/>
    <property type="molecule type" value="Genomic_DNA"/>
</dbReference>
<dbReference type="Pfam" id="PF17851">
    <property type="entry name" value="GH43_C2"/>
    <property type="match status" value="1"/>
</dbReference>
<dbReference type="Gene3D" id="2.60.120.200">
    <property type="match status" value="1"/>
</dbReference>
<proteinExistence type="inferred from homology"/>
<dbReference type="InterPro" id="IPR023296">
    <property type="entry name" value="Glyco_hydro_beta-prop_sf"/>
</dbReference>
<comment type="caution">
    <text evidence="8">The sequence shown here is derived from an EMBL/GenBank/DDBJ whole genome shotgun (WGS) entry which is preliminary data.</text>
</comment>
<dbReference type="GO" id="GO:0004553">
    <property type="term" value="F:hydrolase activity, hydrolyzing O-glycosyl compounds"/>
    <property type="evidence" value="ECO:0007669"/>
    <property type="project" value="InterPro"/>
</dbReference>
<evidence type="ECO:0000313" key="9">
    <source>
        <dbReference type="Proteomes" id="UP000320461"/>
    </source>
</evidence>
<dbReference type="Pfam" id="PF04616">
    <property type="entry name" value="Glyco_hydro_43"/>
    <property type="match status" value="1"/>
</dbReference>
<dbReference type="PANTHER" id="PTHR42812">
    <property type="entry name" value="BETA-XYLOSIDASE"/>
    <property type="match status" value="1"/>
</dbReference>
<evidence type="ECO:0000313" key="8">
    <source>
        <dbReference type="EMBL" id="GEA84198.1"/>
    </source>
</evidence>
<dbReference type="PANTHER" id="PTHR42812:SF12">
    <property type="entry name" value="BETA-XYLOSIDASE-RELATED"/>
    <property type="match status" value="1"/>
</dbReference>
<gene>
    <name evidence="8" type="ORF">CGE01nite_14490</name>
</gene>
<dbReference type="CDD" id="cd18617">
    <property type="entry name" value="GH43_XynB-like"/>
    <property type="match status" value="1"/>
</dbReference>
<evidence type="ECO:0000256" key="5">
    <source>
        <dbReference type="PIRSR" id="PIRSR606710-2"/>
    </source>
</evidence>
<evidence type="ECO:0000256" key="2">
    <source>
        <dbReference type="ARBA" id="ARBA00022801"/>
    </source>
</evidence>
<feature type="active site" description="Proton donor" evidence="4">
    <location>
        <position position="183"/>
    </location>
</feature>
<dbReference type="InterPro" id="IPR041542">
    <property type="entry name" value="GH43_C2"/>
</dbReference>
<organism evidence="8 9">
    <name type="scientific">Cellulomonas gelida</name>
    <dbReference type="NCBI Taxonomy" id="1712"/>
    <lineage>
        <taxon>Bacteria</taxon>
        <taxon>Bacillati</taxon>
        <taxon>Actinomycetota</taxon>
        <taxon>Actinomycetes</taxon>
        <taxon>Micrococcales</taxon>
        <taxon>Cellulomonadaceae</taxon>
        <taxon>Cellulomonas</taxon>
    </lineage>
</organism>
<keyword evidence="9" id="KW-1185">Reference proteome</keyword>
<dbReference type="InterPro" id="IPR051795">
    <property type="entry name" value="Glycosyl_Hydrlase_43"/>
</dbReference>
<feature type="site" description="Important for catalytic activity, responsible for pKa modulation of the active site Glu and correct orientation of both the proton donor and substrate" evidence="5">
    <location>
        <position position="134"/>
    </location>
</feature>
<evidence type="ECO:0000256" key="4">
    <source>
        <dbReference type="PIRSR" id="PIRSR606710-1"/>
    </source>
</evidence>
<name>A0A4Y3KMQ0_9CELL</name>
<evidence type="ECO:0000256" key="6">
    <source>
        <dbReference type="RuleBase" id="RU361187"/>
    </source>
</evidence>
<accession>A0A4Y3KMQ0</accession>
<evidence type="ECO:0000256" key="1">
    <source>
        <dbReference type="ARBA" id="ARBA00009865"/>
    </source>
</evidence>
<sequence length="494" mass="52910">MCGGGRGRLFVVPMPTRPVISGFHPDPSVCRVGETYYLACSSFEYAPGVPIFRSDDLVTWTLIGHALSRPSQLRVADAKPSGGIYAPTLRHHDGRFWMITTNVSDGPGHLLVTADDPAGPWSEPVRIEGAGGIDPDIAWDDDGRCLITWCDAGLRQAELDPVTGDLLTEPQLTWAGTGGAHVEGPHLYRVGDLWYLLAAEGGTAAGHMVTIARGPSPSGPWEPCPTNPVLSARSTDASIQSTGHADLVQRPDGSWAIVFLAVRPRGYFPSWHVLGRETFAADVEWRDGWPVPTTPIQPAAIAPAREHLGAELGGEWVGAHVFPDEVLRPAGDGTWRLTATPSGRTFVGRRQEHNRVVAHARVEASAGVGGLEIRLDATHAVTLEVDGSTVRAVARIGSLTSVLGEAPLDDDAVLELEVRASPFGVFSPQRGPDEVVARVESAAGRRELGRLDGRYLSTEVAAGFTGRMVGVVAERGDVVVRSFEYRGHDEPESR</sequence>
<dbReference type="Gene3D" id="2.115.10.20">
    <property type="entry name" value="Glycosyl hydrolase domain, family 43"/>
    <property type="match status" value="1"/>
</dbReference>
<dbReference type="InterPro" id="IPR013320">
    <property type="entry name" value="ConA-like_dom_sf"/>
</dbReference>
<dbReference type="GO" id="GO:0005975">
    <property type="term" value="P:carbohydrate metabolic process"/>
    <property type="evidence" value="ECO:0007669"/>
    <property type="project" value="InterPro"/>
</dbReference>
<dbReference type="SUPFAM" id="SSF49899">
    <property type="entry name" value="Concanavalin A-like lectins/glucanases"/>
    <property type="match status" value="1"/>
</dbReference>
<evidence type="ECO:0000259" key="7">
    <source>
        <dbReference type="Pfam" id="PF17851"/>
    </source>
</evidence>